<dbReference type="OrthoDB" id="103335at2"/>
<name>A0A4Q5LTK5_9BACT</name>
<keyword evidence="5" id="KW-1185">Reference proteome</keyword>
<evidence type="ECO:0000256" key="3">
    <source>
        <dbReference type="SAM" id="SignalP"/>
    </source>
</evidence>
<comment type="caution">
    <text evidence="4">The sequence shown here is derived from an EMBL/GenBank/DDBJ whole genome shotgun (WGS) entry which is preliminary data.</text>
</comment>
<dbReference type="Proteomes" id="UP000293162">
    <property type="component" value="Unassembled WGS sequence"/>
</dbReference>
<sequence length="520" mass="54907">MKKILFLSLFTLSLLSLGDLAAQSGTIATDGIYVPRLTTASRNAIATPTNGQLIFNSDENCFNVYQNGSWQKLCGFDVPAPSAEAWTQKANFGGSARSNAIGFSIGSKGYIGMANANNDFWEYDQGANAWTQKANFGGTGRYDAVGFSIGSKGYFGTGNDGSSNFLNDFWEYDPTANTWTQKANIGTVGRNNAVGFSIGDKGYIGTGNTLVIPIGSEDLGDLWEYNPANNTWTQKANLTGGVRTAAVGFSIGDKGYIGTGTSTSAKKDFWEFNPTTNSWTQKADFGGTARNSAVGFAIGGKGYIGTGAVTNDFWEYDPTANTWTQKADFAGSSRNSAVGFAIGSKGYIGTGSLSGGPTNDFWEYTPGGLSSEITMQGNTFNGPNQLVQLDGANSFPGNLTVTGNLTVGGQLFPSENFIAPTLSNNWINYDVPNGYAAAGYFKDKESIVHLKGLIKNGTTTNGTIIFILPTGYRPSAKVIFTVANSGASLARLEIGSDGTVRIISGGNTYLSLNGISFRAN</sequence>
<keyword evidence="2" id="KW-0677">Repeat</keyword>
<gene>
    <name evidence="4" type="ORF">EWM59_25620</name>
</gene>
<dbReference type="Gene3D" id="2.120.10.80">
    <property type="entry name" value="Kelch-type beta propeller"/>
    <property type="match status" value="2"/>
</dbReference>
<accession>A0A4Q5LTK5</accession>
<feature type="signal peptide" evidence="3">
    <location>
        <begin position="1"/>
        <end position="21"/>
    </location>
</feature>
<dbReference type="InterPro" id="IPR015915">
    <property type="entry name" value="Kelch-typ_b-propeller"/>
</dbReference>
<reference evidence="4 5" key="1">
    <citation type="submission" date="2019-02" db="EMBL/GenBank/DDBJ databases">
        <title>Bacterial novel species Emticicia sp. 17J42-9 isolated from soil.</title>
        <authorList>
            <person name="Jung H.-Y."/>
        </authorList>
    </citation>
    <scope>NUCLEOTIDE SEQUENCE [LARGE SCALE GENOMIC DNA]</scope>
    <source>
        <strain evidence="4 5">17J42-9</strain>
    </source>
</reference>
<dbReference type="SUPFAM" id="SSF117281">
    <property type="entry name" value="Kelch motif"/>
    <property type="match status" value="1"/>
</dbReference>
<feature type="chain" id="PRO_5020998823" description="Galactose oxidase" evidence="3">
    <location>
        <begin position="22"/>
        <end position="520"/>
    </location>
</feature>
<evidence type="ECO:0000256" key="2">
    <source>
        <dbReference type="ARBA" id="ARBA00022737"/>
    </source>
</evidence>
<proteinExistence type="predicted"/>
<dbReference type="PANTHER" id="PTHR45632:SF3">
    <property type="entry name" value="KELCH-LIKE PROTEIN 32"/>
    <property type="match status" value="1"/>
</dbReference>
<evidence type="ECO:0000313" key="5">
    <source>
        <dbReference type="Proteomes" id="UP000293162"/>
    </source>
</evidence>
<dbReference type="AlphaFoldDB" id="A0A4Q5LTK5"/>
<evidence type="ECO:0000313" key="4">
    <source>
        <dbReference type="EMBL" id="RYU92753.1"/>
    </source>
</evidence>
<keyword evidence="1" id="KW-0880">Kelch repeat</keyword>
<dbReference type="RefSeq" id="WP_130024085.1">
    <property type="nucleotide sequence ID" value="NZ_SEWF01000074.1"/>
</dbReference>
<dbReference type="PANTHER" id="PTHR45632">
    <property type="entry name" value="LD33804P"/>
    <property type="match status" value="1"/>
</dbReference>
<protein>
    <recommendedName>
        <fullName evidence="6">Galactose oxidase</fullName>
    </recommendedName>
</protein>
<organism evidence="4 5">
    <name type="scientific">Emticicia agri</name>
    <dbReference type="NCBI Taxonomy" id="2492393"/>
    <lineage>
        <taxon>Bacteria</taxon>
        <taxon>Pseudomonadati</taxon>
        <taxon>Bacteroidota</taxon>
        <taxon>Cytophagia</taxon>
        <taxon>Cytophagales</taxon>
        <taxon>Leadbetterellaceae</taxon>
        <taxon>Emticicia</taxon>
    </lineage>
</organism>
<evidence type="ECO:0000256" key="1">
    <source>
        <dbReference type="ARBA" id="ARBA00022441"/>
    </source>
</evidence>
<keyword evidence="3" id="KW-0732">Signal</keyword>
<evidence type="ECO:0008006" key="6">
    <source>
        <dbReference type="Google" id="ProtNLM"/>
    </source>
</evidence>
<dbReference type="EMBL" id="SEWF01000074">
    <property type="protein sequence ID" value="RYU92753.1"/>
    <property type="molecule type" value="Genomic_DNA"/>
</dbReference>